<evidence type="ECO:0000313" key="3">
    <source>
        <dbReference type="Proteomes" id="UP000186309"/>
    </source>
</evidence>
<reference evidence="3" key="1">
    <citation type="submission" date="2016-12" db="EMBL/GenBank/DDBJ databases">
        <title>Comparative genomics of four Isosphaeraceae planctomycetes: a common pool of plasmids and glycoside hydrolase genes.</title>
        <authorList>
            <person name="Ivanova A."/>
        </authorList>
    </citation>
    <scope>NUCLEOTIDE SEQUENCE [LARGE SCALE GENOMIC DNA]</scope>
    <source>
        <strain evidence="3">PX4</strain>
    </source>
</reference>
<keyword evidence="2" id="KW-0808">Transferase</keyword>
<gene>
    <name evidence="2" type="ORF">BSF38_05488</name>
</gene>
<dbReference type="KEGG" id="pbor:BSF38_05488"/>
<organism evidence="2 3">
    <name type="scientific">Paludisphaera borealis</name>
    <dbReference type="NCBI Taxonomy" id="1387353"/>
    <lineage>
        <taxon>Bacteria</taxon>
        <taxon>Pseudomonadati</taxon>
        <taxon>Planctomycetota</taxon>
        <taxon>Planctomycetia</taxon>
        <taxon>Isosphaerales</taxon>
        <taxon>Isosphaeraceae</taxon>
        <taxon>Paludisphaera</taxon>
    </lineage>
</organism>
<dbReference type="InterPro" id="IPR028098">
    <property type="entry name" value="Glyco_trans_4-like_N"/>
</dbReference>
<dbReference type="Pfam" id="PF13439">
    <property type="entry name" value="Glyco_transf_4"/>
    <property type="match status" value="1"/>
</dbReference>
<evidence type="ECO:0000259" key="1">
    <source>
        <dbReference type="Pfam" id="PF13439"/>
    </source>
</evidence>
<dbReference type="InterPro" id="IPR050194">
    <property type="entry name" value="Glycosyltransferase_grp1"/>
</dbReference>
<proteinExistence type="predicted"/>
<dbReference type="PANTHER" id="PTHR45947">
    <property type="entry name" value="SULFOQUINOVOSYL TRANSFERASE SQD2"/>
    <property type="match status" value="1"/>
</dbReference>
<protein>
    <submittedName>
        <fullName evidence="2">GT4 family glycosyltransferase</fullName>
    </submittedName>
</protein>
<dbReference type="STRING" id="1387353.BSF38_05488"/>
<accession>A0A1U7CYA6</accession>
<dbReference type="Gene3D" id="3.40.50.2000">
    <property type="entry name" value="Glycogen Phosphorylase B"/>
    <property type="match status" value="2"/>
</dbReference>
<sequence>MSLVTETFAPQVNGVSRTLGELTRCLTERGDVVQLIYPDYGDAVERGDVCRVKGVNLPFYPELHLPLPPFGRVHRAIDAFRPDVIHVATEAFLGLSVLRHAHRRKIPIVSSFHTNFDQYSGHYGVGWAKSLIWRYLRWFHNGTRETYVPSRATIAQLEQLGFERLALWPRGVDASFFRPDRPGRADLRTAFGWGPDDPVVSYVSRIAPEKNVDYLAKALEIVVARRPNVRLLLVGDGPSRAELQERLGPSARFAGYRLGDDLADHYAAGDVFAFTSLTETFGNVVLEAMASGMPVVALRAGGVGEIVKDGATGLLVEPDSSPETFAESILLLIDDPARRTSMAHAARAYAESQSWSAIMEDLRNGYLRVVAAQAAERRLAVNT</sequence>
<dbReference type="AlphaFoldDB" id="A0A1U7CYA6"/>
<dbReference type="Proteomes" id="UP000186309">
    <property type="component" value="Chromosome"/>
</dbReference>
<dbReference type="GO" id="GO:0016757">
    <property type="term" value="F:glycosyltransferase activity"/>
    <property type="evidence" value="ECO:0007669"/>
    <property type="project" value="UniProtKB-ARBA"/>
</dbReference>
<dbReference type="CDD" id="cd03814">
    <property type="entry name" value="GT4-like"/>
    <property type="match status" value="1"/>
</dbReference>
<name>A0A1U7CYA6_9BACT</name>
<dbReference type="Pfam" id="PF13692">
    <property type="entry name" value="Glyco_trans_1_4"/>
    <property type="match status" value="1"/>
</dbReference>
<evidence type="ECO:0000313" key="2">
    <source>
        <dbReference type="EMBL" id="APW63901.1"/>
    </source>
</evidence>
<dbReference type="SUPFAM" id="SSF53756">
    <property type="entry name" value="UDP-Glycosyltransferase/glycogen phosphorylase"/>
    <property type="match status" value="1"/>
</dbReference>
<feature type="domain" description="Glycosyltransferase subfamily 4-like N-terminal" evidence="1">
    <location>
        <begin position="12"/>
        <end position="175"/>
    </location>
</feature>
<dbReference type="EMBL" id="CP019082">
    <property type="protein sequence ID" value="APW63901.1"/>
    <property type="molecule type" value="Genomic_DNA"/>
</dbReference>
<dbReference type="PANTHER" id="PTHR45947:SF3">
    <property type="entry name" value="SULFOQUINOVOSYL TRANSFERASE SQD2"/>
    <property type="match status" value="1"/>
</dbReference>
<keyword evidence="3" id="KW-1185">Reference proteome</keyword>